<dbReference type="Proteomes" id="UP000184383">
    <property type="component" value="Unassembled WGS sequence"/>
</dbReference>
<dbReference type="OrthoDB" id="3922101at2759"/>
<name>A0A1L9RJB5_ASPWE</name>
<dbReference type="InterPro" id="IPR014752">
    <property type="entry name" value="Arrestin-like_C"/>
</dbReference>
<evidence type="ECO:0000313" key="1">
    <source>
        <dbReference type="EMBL" id="OJJ35036.1"/>
    </source>
</evidence>
<evidence type="ECO:0000313" key="2">
    <source>
        <dbReference type="Proteomes" id="UP000184383"/>
    </source>
</evidence>
<dbReference type="EMBL" id="KV878212">
    <property type="protein sequence ID" value="OJJ35036.1"/>
    <property type="molecule type" value="Genomic_DNA"/>
</dbReference>
<dbReference type="VEuPathDB" id="FungiDB:ASPWEDRAFT_171865"/>
<accession>A0A1L9RJB5</accession>
<protein>
    <recommendedName>
        <fullName evidence="3">LDB19 N-terminal domain-containing protein</fullName>
    </recommendedName>
</protein>
<sequence>MHLNCPYAHSVYVQPDGRTYSPPLLGSLSFEDNVQIQSLINPQIDICLVRMVKWKAVSSETHTGKNPFARLSLRRSPSRAEHTLVLSSVEELARCTITIPPLPTTQGHLEFSMSIPSNTPPTTNTPIATISYAIVATVNRPPETPIVTTHPMQLVRYTVQNEPQSIQYIRTYPNSRTRTTAILPQNATTDSRPTISFSVTILLRPAIAPGDRKTEMKHIVVKDVRWRVDEIAKLFDKPIEGQMQSICKDKHVRSLCSARQKGHWSIPKKQCLEQHKDTQISITFDIDISQAAMAADDTNISAFTCGHLYSRPLACDNVDQPSTSKAIAITVDHQLEIELLADEDTFHIETGKLVDRRHWKAFSAQYPLSLCKYLVEEEVLPRYEGISNAPPEYAGQY</sequence>
<organism evidence="1 2">
    <name type="scientific">Aspergillus wentii DTO 134E9</name>
    <dbReference type="NCBI Taxonomy" id="1073089"/>
    <lineage>
        <taxon>Eukaryota</taxon>
        <taxon>Fungi</taxon>
        <taxon>Dikarya</taxon>
        <taxon>Ascomycota</taxon>
        <taxon>Pezizomycotina</taxon>
        <taxon>Eurotiomycetes</taxon>
        <taxon>Eurotiomycetidae</taxon>
        <taxon>Eurotiales</taxon>
        <taxon>Aspergillaceae</taxon>
        <taxon>Aspergillus</taxon>
        <taxon>Aspergillus subgen. Cremei</taxon>
    </lineage>
</organism>
<dbReference type="Gene3D" id="2.60.40.640">
    <property type="match status" value="1"/>
</dbReference>
<evidence type="ECO:0008006" key="3">
    <source>
        <dbReference type="Google" id="ProtNLM"/>
    </source>
</evidence>
<reference evidence="2" key="1">
    <citation type="journal article" date="2017" name="Genome Biol.">
        <title>Comparative genomics reveals high biological diversity and specific adaptations in the industrially and medically important fungal genus Aspergillus.</title>
        <authorList>
            <person name="de Vries R.P."/>
            <person name="Riley R."/>
            <person name="Wiebenga A."/>
            <person name="Aguilar-Osorio G."/>
            <person name="Amillis S."/>
            <person name="Uchima C.A."/>
            <person name="Anderluh G."/>
            <person name="Asadollahi M."/>
            <person name="Askin M."/>
            <person name="Barry K."/>
            <person name="Battaglia E."/>
            <person name="Bayram O."/>
            <person name="Benocci T."/>
            <person name="Braus-Stromeyer S.A."/>
            <person name="Caldana C."/>
            <person name="Canovas D."/>
            <person name="Cerqueira G.C."/>
            <person name="Chen F."/>
            <person name="Chen W."/>
            <person name="Choi C."/>
            <person name="Clum A."/>
            <person name="Dos Santos R.A."/>
            <person name="Damasio A.R."/>
            <person name="Diallinas G."/>
            <person name="Emri T."/>
            <person name="Fekete E."/>
            <person name="Flipphi M."/>
            <person name="Freyberg S."/>
            <person name="Gallo A."/>
            <person name="Gournas C."/>
            <person name="Habgood R."/>
            <person name="Hainaut M."/>
            <person name="Harispe M.L."/>
            <person name="Henrissat B."/>
            <person name="Hilden K.S."/>
            <person name="Hope R."/>
            <person name="Hossain A."/>
            <person name="Karabika E."/>
            <person name="Karaffa L."/>
            <person name="Karanyi Z."/>
            <person name="Krasevec N."/>
            <person name="Kuo A."/>
            <person name="Kusch H."/>
            <person name="LaButti K."/>
            <person name="Lagendijk E.L."/>
            <person name="Lapidus A."/>
            <person name="Levasseur A."/>
            <person name="Lindquist E."/>
            <person name="Lipzen A."/>
            <person name="Logrieco A.F."/>
            <person name="MacCabe A."/>
            <person name="Maekelae M.R."/>
            <person name="Malavazi I."/>
            <person name="Melin P."/>
            <person name="Meyer V."/>
            <person name="Mielnichuk N."/>
            <person name="Miskei M."/>
            <person name="Molnar A.P."/>
            <person name="Mule G."/>
            <person name="Ngan C.Y."/>
            <person name="Orejas M."/>
            <person name="Orosz E."/>
            <person name="Ouedraogo J.P."/>
            <person name="Overkamp K.M."/>
            <person name="Park H.-S."/>
            <person name="Perrone G."/>
            <person name="Piumi F."/>
            <person name="Punt P.J."/>
            <person name="Ram A.F."/>
            <person name="Ramon A."/>
            <person name="Rauscher S."/>
            <person name="Record E."/>
            <person name="Riano-Pachon D.M."/>
            <person name="Robert V."/>
            <person name="Roehrig J."/>
            <person name="Ruller R."/>
            <person name="Salamov A."/>
            <person name="Salih N.S."/>
            <person name="Samson R.A."/>
            <person name="Sandor E."/>
            <person name="Sanguinetti M."/>
            <person name="Schuetze T."/>
            <person name="Sepcic K."/>
            <person name="Shelest E."/>
            <person name="Sherlock G."/>
            <person name="Sophianopoulou V."/>
            <person name="Squina F.M."/>
            <person name="Sun H."/>
            <person name="Susca A."/>
            <person name="Todd R.B."/>
            <person name="Tsang A."/>
            <person name="Unkles S.E."/>
            <person name="van de Wiele N."/>
            <person name="van Rossen-Uffink D."/>
            <person name="Oliveira J.V."/>
            <person name="Vesth T.C."/>
            <person name="Visser J."/>
            <person name="Yu J.-H."/>
            <person name="Zhou M."/>
            <person name="Andersen M.R."/>
            <person name="Archer D.B."/>
            <person name="Baker S.E."/>
            <person name="Benoit I."/>
            <person name="Brakhage A.A."/>
            <person name="Braus G.H."/>
            <person name="Fischer R."/>
            <person name="Frisvad J.C."/>
            <person name="Goldman G.H."/>
            <person name="Houbraken J."/>
            <person name="Oakley B."/>
            <person name="Pocsi I."/>
            <person name="Scazzocchio C."/>
            <person name="Seiboth B."/>
            <person name="vanKuyk P.A."/>
            <person name="Wortman J."/>
            <person name="Dyer P.S."/>
            <person name="Grigoriev I.V."/>
        </authorList>
    </citation>
    <scope>NUCLEOTIDE SEQUENCE [LARGE SCALE GENOMIC DNA]</scope>
    <source>
        <strain evidence="2">DTO 134E9</strain>
    </source>
</reference>
<proteinExistence type="predicted"/>
<gene>
    <name evidence="1" type="ORF">ASPWEDRAFT_171865</name>
</gene>
<dbReference type="AlphaFoldDB" id="A0A1L9RJB5"/>
<dbReference type="RefSeq" id="XP_040688712.1">
    <property type="nucleotide sequence ID" value="XM_040830854.1"/>
</dbReference>
<dbReference type="GeneID" id="63746702"/>
<keyword evidence="2" id="KW-1185">Reference proteome</keyword>
<dbReference type="STRING" id="1073089.A0A1L9RJB5"/>